<name>A0A6J7WXA4_9CAUD</name>
<organism evidence="1">
    <name type="scientific">uncultured Caudovirales phage</name>
    <dbReference type="NCBI Taxonomy" id="2100421"/>
    <lineage>
        <taxon>Viruses</taxon>
        <taxon>Duplodnaviria</taxon>
        <taxon>Heunggongvirae</taxon>
        <taxon>Uroviricota</taxon>
        <taxon>Caudoviricetes</taxon>
        <taxon>Peduoviridae</taxon>
        <taxon>Maltschvirus</taxon>
        <taxon>Maltschvirus maltsch</taxon>
    </lineage>
</organism>
<proteinExistence type="predicted"/>
<reference evidence="1" key="1">
    <citation type="submission" date="2020-05" db="EMBL/GenBank/DDBJ databases">
        <authorList>
            <person name="Chiriac C."/>
            <person name="Salcher M."/>
            <person name="Ghai R."/>
            <person name="Kavagutti S V."/>
        </authorList>
    </citation>
    <scope>NUCLEOTIDE SEQUENCE</scope>
</reference>
<protein>
    <submittedName>
        <fullName evidence="1">Uncharacterized protein</fullName>
    </submittedName>
</protein>
<evidence type="ECO:0000313" key="1">
    <source>
        <dbReference type="EMBL" id="CAB5220744.1"/>
    </source>
</evidence>
<dbReference type="EMBL" id="LR798287">
    <property type="protein sequence ID" value="CAB5220744.1"/>
    <property type="molecule type" value="Genomic_DNA"/>
</dbReference>
<gene>
    <name evidence="1" type="ORF">UFOVP245_21</name>
</gene>
<sequence>MSTNDVLEYLEDAYSFLQDPAIGKAIDEIKRLREICNDQAMILRRMAPDRFPDTYFIHSGLGEKDQNGMPKKLLVCPAYGVDFSYVYEYTGKTTGPEW</sequence>
<accession>A0A6J7WXA4</accession>